<evidence type="ECO:0000256" key="1">
    <source>
        <dbReference type="ARBA" id="ARBA00004141"/>
    </source>
</evidence>
<keyword evidence="5" id="KW-0472">Membrane</keyword>
<dbReference type="Pfam" id="PF04142">
    <property type="entry name" value="Nuc_sug_transp"/>
    <property type="match status" value="1"/>
</dbReference>
<gene>
    <name evidence="6" type="primary">Slc35a1_0</name>
    <name evidence="7" type="synonym">Slc35a1_1</name>
    <name evidence="6" type="ORF">CM83_1372</name>
    <name evidence="7" type="ORF">CM83_1373</name>
</gene>
<keyword evidence="2" id="KW-0813">Transport</keyword>
<reference evidence="6" key="2">
    <citation type="submission" date="2014-07" db="EMBL/GenBank/DDBJ databases">
        <authorList>
            <person name="Hull J."/>
        </authorList>
    </citation>
    <scope>NUCLEOTIDE SEQUENCE</scope>
</reference>
<evidence type="ECO:0000256" key="3">
    <source>
        <dbReference type="ARBA" id="ARBA00022692"/>
    </source>
</evidence>
<evidence type="ECO:0000313" key="6">
    <source>
        <dbReference type="EMBL" id="JAG21843.1"/>
    </source>
</evidence>
<evidence type="ECO:0000313" key="7">
    <source>
        <dbReference type="EMBL" id="JAG21844.1"/>
    </source>
</evidence>
<dbReference type="PANTHER" id="PTHR10231">
    <property type="entry name" value="NUCLEOTIDE-SUGAR TRANSMEMBRANE TRANSPORTER"/>
    <property type="match status" value="1"/>
</dbReference>
<keyword evidence="3" id="KW-0812">Transmembrane</keyword>
<accession>A0A0A9XSN5</accession>
<dbReference type="AlphaFoldDB" id="A0A0A9XSN5"/>
<dbReference type="GO" id="GO:0015165">
    <property type="term" value="F:pyrimidine nucleotide-sugar transmembrane transporter activity"/>
    <property type="evidence" value="ECO:0007669"/>
    <property type="project" value="InterPro"/>
</dbReference>
<dbReference type="InterPro" id="IPR007271">
    <property type="entry name" value="Nuc_sug_transpt"/>
</dbReference>
<proteinExistence type="predicted"/>
<reference evidence="6" key="1">
    <citation type="journal article" date="2014" name="PLoS ONE">
        <title>Transcriptome-Based Identification of ABC Transporters in the Western Tarnished Plant Bug Lygus hesperus.</title>
        <authorList>
            <person name="Hull J.J."/>
            <person name="Chaney K."/>
            <person name="Geib S.M."/>
            <person name="Fabrick J.A."/>
            <person name="Brent C.S."/>
            <person name="Walsh D."/>
            <person name="Lavine L.C."/>
        </authorList>
    </citation>
    <scope>NUCLEOTIDE SEQUENCE</scope>
</reference>
<name>A0A0A9XSN5_LYGHE</name>
<dbReference type="GO" id="GO:0000139">
    <property type="term" value="C:Golgi membrane"/>
    <property type="evidence" value="ECO:0007669"/>
    <property type="project" value="InterPro"/>
</dbReference>
<protein>
    <submittedName>
        <fullName evidence="6">CMP-sialic acid transporter</fullName>
    </submittedName>
</protein>
<evidence type="ECO:0000256" key="2">
    <source>
        <dbReference type="ARBA" id="ARBA00022597"/>
    </source>
</evidence>
<evidence type="ECO:0000256" key="4">
    <source>
        <dbReference type="ARBA" id="ARBA00022989"/>
    </source>
</evidence>
<keyword evidence="4" id="KW-1133">Transmembrane helix</keyword>
<dbReference type="EMBL" id="GBHO01021761">
    <property type="protein sequence ID" value="JAG21843.1"/>
    <property type="molecule type" value="Transcribed_RNA"/>
</dbReference>
<comment type="subcellular location">
    <subcellularLocation>
        <location evidence="1">Membrane</location>
        <topology evidence="1">Multi-pass membrane protein</topology>
    </subcellularLocation>
</comment>
<keyword evidence="2" id="KW-0762">Sugar transport</keyword>
<dbReference type="EMBL" id="GBHO01021760">
    <property type="protein sequence ID" value="JAG21844.1"/>
    <property type="molecule type" value="Transcribed_RNA"/>
</dbReference>
<sequence>MLCSDILKNCHLHNYKQCAQYYIRYLRSYRFATEMSLVKQIFLSELSANGHVLDIVLISLPAIIYVIQNSLSLQSLKLVDPAMVQIIYQLRIPFTAILMKLLLKTRISCRK</sequence>
<organism evidence="6">
    <name type="scientific">Lygus hesperus</name>
    <name type="common">Western plant bug</name>
    <dbReference type="NCBI Taxonomy" id="30085"/>
    <lineage>
        <taxon>Eukaryota</taxon>
        <taxon>Metazoa</taxon>
        <taxon>Ecdysozoa</taxon>
        <taxon>Arthropoda</taxon>
        <taxon>Hexapoda</taxon>
        <taxon>Insecta</taxon>
        <taxon>Pterygota</taxon>
        <taxon>Neoptera</taxon>
        <taxon>Paraneoptera</taxon>
        <taxon>Hemiptera</taxon>
        <taxon>Heteroptera</taxon>
        <taxon>Panheteroptera</taxon>
        <taxon>Cimicomorpha</taxon>
        <taxon>Miridae</taxon>
        <taxon>Mirini</taxon>
        <taxon>Lygus</taxon>
    </lineage>
</organism>
<evidence type="ECO:0000256" key="5">
    <source>
        <dbReference type="ARBA" id="ARBA00023136"/>
    </source>
</evidence>